<dbReference type="OrthoDB" id="10336308at2759"/>
<evidence type="ECO:0000256" key="1">
    <source>
        <dbReference type="SAM" id="MobiDB-lite"/>
    </source>
</evidence>
<name>A0A8X6LF23_TRICU</name>
<organism evidence="2 3">
    <name type="scientific">Trichonephila clavata</name>
    <name type="common">Joro spider</name>
    <name type="synonym">Nephila clavata</name>
    <dbReference type="NCBI Taxonomy" id="2740835"/>
    <lineage>
        <taxon>Eukaryota</taxon>
        <taxon>Metazoa</taxon>
        <taxon>Ecdysozoa</taxon>
        <taxon>Arthropoda</taxon>
        <taxon>Chelicerata</taxon>
        <taxon>Arachnida</taxon>
        <taxon>Araneae</taxon>
        <taxon>Araneomorphae</taxon>
        <taxon>Entelegynae</taxon>
        <taxon>Araneoidea</taxon>
        <taxon>Nephilidae</taxon>
        <taxon>Trichonephila</taxon>
    </lineage>
</organism>
<comment type="caution">
    <text evidence="2">The sequence shown here is derived from an EMBL/GenBank/DDBJ whole genome shotgun (WGS) entry which is preliminary data.</text>
</comment>
<accession>A0A8X6LF23</accession>
<feature type="region of interest" description="Disordered" evidence="1">
    <location>
        <begin position="207"/>
        <end position="239"/>
    </location>
</feature>
<protein>
    <submittedName>
        <fullName evidence="2">Uncharacterized protein</fullName>
    </submittedName>
</protein>
<dbReference type="AlphaFoldDB" id="A0A8X6LF23"/>
<dbReference type="EMBL" id="BMAO01006426">
    <property type="protein sequence ID" value="GFR08441.1"/>
    <property type="molecule type" value="Genomic_DNA"/>
</dbReference>
<feature type="compositionally biased region" description="Polar residues" evidence="1">
    <location>
        <begin position="222"/>
        <end position="239"/>
    </location>
</feature>
<feature type="region of interest" description="Disordered" evidence="1">
    <location>
        <begin position="1"/>
        <end position="41"/>
    </location>
</feature>
<gene>
    <name evidence="2" type="ORF">TNCT_652701</name>
</gene>
<dbReference type="Proteomes" id="UP000887116">
    <property type="component" value="Unassembled WGS sequence"/>
</dbReference>
<feature type="region of interest" description="Disordered" evidence="1">
    <location>
        <begin position="275"/>
        <end position="295"/>
    </location>
</feature>
<evidence type="ECO:0000313" key="3">
    <source>
        <dbReference type="Proteomes" id="UP000887116"/>
    </source>
</evidence>
<evidence type="ECO:0000313" key="2">
    <source>
        <dbReference type="EMBL" id="GFR08441.1"/>
    </source>
</evidence>
<reference evidence="2" key="1">
    <citation type="submission" date="2020-07" db="EMBL/GenBank/DDBJ databases">
        <title>Multicomponent nature underlies the extraordinary mechanical properties of spider dragline silk.</title>
        <authorList>
            <person name="Kono N."/>
            <person name="Nakamura H."/>
            <person name="Mori M."/>
            <person name="Yoshida Y."/>
            <person name="Ohtoshi R."/>
            <person name="Malay A.D."/>
            <person name="Moran D.A.P."/>
            <person name="Tomita M."/>
            <person name="Numata K."/>
            <person name="Arakawa K."/>
        </authorList>
    </citation>
    <scope>NUCLEOTIDE SEQUENCE</scope>
</reference>
<keyword evidence="3" id="KW-1185">Reference proteome</keyword>
<proteinExistence type="predicted"/>
<sequence length="295" mass="33341">MWNVGTYPIEKRHRKSTNSTISEHQFYQEDMPTELRSAPGSRTRLNWKDDRNISTEEVRLRSSRFCQTDSEENVRNPEDKLFDTHTETGAMDTNHGAKKFNSHQLPGIQPSKHVITTTPVLRADLTKSVISITKSSEQSIPKDIVEIGNLPFKNDVNFDLSMFCSLLKEQFRELLCKEKTDPDPSKGTDTTTITNILIYCFRKSSGGSSEKIATSVPKTDDLSSNDADVENNVSSNNYADVNEPTIEQHEALVDKAIDQFVDDTYKFVVTAMDKRKNSENTAAPAKEINIEKVEK</sequence>